<evidence type="ECO:0000313" key="2">
    <source>
        <dbReference type="EMBL" id="RVE60175.1"/>
    </source>
</evidence>
<gene>
    <name evidence="2" type="ORF">OJAV_G00178280</name>
</gene>
<dbReference type="InterPro" id="IPR044822">
    <property type="entry name" value="Myb_DNA-bind_4"/>
</dbReference>
<proteinExistence type="predicted"/>
<organism evidence="2 3">
    <name type="scientific">Oryzias javanicus</name>
    <name type="common">Javanese ricefish</name>
    <name type="synonym">Aplocheilus javanicus</name>
    <dbReference type="NCBI Taxonomy" id="123683"/>
    <lineage>
        <taxon>Eukaryota</taxon>
        <taxon>Metazoa</taxon>
        <taxon>Chordata</taxon>
        <taxon>Craniata</taxon>
        <taxon>Vertebrata</taxon>
        <taxon>Euteleostomi</taxon>
        <taxon>Actinopterygii</taxon>
        <taxon>Neopterygii</taxon>
        <taxon>Teleostei</taxon>
        <taxon>Neoteleostei</taxon>
        <taxon>Acanthomorphata</taxon>
        <taxon>Ovalentaria</taxon>
        <taxon>Atherinomorphae</taxon>
        <taxon>Beloniformes</taxon>
        <taxon>Adrianichthyidae</taxon>
        <taxon>Oryziinae</taxon>
        <taxon>Oryzias</taxon>
    </lineage>
</organism>
<name>A0A437CBN6_ORYJA</name>
<feature type="domain" description="Myb/SANT-like DNA-binding" evidence="1">
    <location>
        <begin position="31"/>
        <end position="106"/>
    </location>
</feature>
<protein>
    <recommendedName>
        <fullName evidence="1">Myb/SANT-like DNA-binding domain-containing protein</fullName>
    </recommendedName>
</protein>
<dbReference type="Proteomes" id="UP000283210">
    <property type="component" value="Chromosome 18"/>
</dbReference>
<dbReference type="OrthoDB" id="691673at2759"/>
<dbReference type="PANTHER" id="PTHR47595:SF1">
    <property type="entry name" value="MYB_SANT-LIKE DNA-BINDING DOMAIN-CONTAINING PROTEIN"/>
    <property type="match status" value="1"/>
</dbReference>
<evidence type="ECO:0000313" key="3">
    <source>
        <dbReference type="Proteomes" id="UP000283210"/>
    </source>
</evidence>
<sequence>MTCDLPSVKPKQAMRPFDKKIGKMTSKGALWSRVEVEFLLEIWADDTIQDELDKTHKNSKIYSKIRDVLNSRGFNRTTEQCRDKIKKMRCQYLKIRDALRRSGSSLDEKDKIFWFDAVDKILGQKPCSEAVLFEPQESRTHPVLAAVTASTLSATSSVSDASLPVDQPSQDTFDDCMDVKPPTLSRKKKRKTRLEASDVMGVFIERQQQQHEEFMRMEELRHEQEIQMLKDWMKASMEAEERRLEMQRQTNHMFERMMNRLLDSMVPPPSQRMSRAQQTSPM</sequence>
<accession>A0A437CBN6</accession>
<dbReference type="AlphaFoldDB" id="A0A437CBN6"/>
<dbReference type="EMBL" id="CM012454">
    <property type="protein sequence ID" value="RVE60175.1"/>
    <property type="molecule type" value="Genomic_DNA"/>
</dbReference>
<dbReference type="PANTHER" id="PTHR47595">
    <property type="entry name" value="HEAT SHOCK 70 KDA PROTEIN 14"/>
    <property type="match status" value="1"/>
</dbReference>
<keyword evidence="3" id="KW-1185">Reference proteome</keyword>
<evidence type="ECO:0000259" key="1">
    <source>
        <dbReference type="Pfam" id="PF13837"/>
    </source>
</evidence>
<dbReference type="Pfam" id="PF13837">
    <property type="entry name" value="Myb_DNA-bind_4"/>
    <property type="match status" value="1"/>
</dbReference>
<reference evidence="2 3" key="1">
    <citation type="submission" date="2018-11" db="EMBL/GenBank/DDBJ databases">
        <authorList>
            <person name="Lopez-Roques C."/>
            <person name="Donnadieu C."/>
            <person name="Bouchez O."/>
            <person name="Klopp C."/>
            <person name="Cabau C."/>
            <person name="Zahm M."/>
        </authorList>
    </citation>
    <scope>NUCLEOTIDE SEQUENCE [LARGE SCALE GENOMIC DNA]</scope>
    <source>
        <strain evidence="2">RS831</strain>
        <tissue evidence="2">Whole body</tissue>
    </source>
</reference>
<reference evidence="2 3" key="2">
    <citation type="submission" date="2019-01" db="EMBL/GenBank/DDBJ databases">
        <title>A chromosome length genome reference of the Java medaka (oryzias javanicus).</title>
        <authorList>
            <person name="Herpin A."/>
            <person name="Takehana Y."/>
            <person name="Naruse K."/>
            <person name="Ansai S."/>
            <person name="Kawaguchi M."/>
        </authorList>
    </citation>
    <scope>NUCLEOTIDE SEQUENCE [LARGE SCALE GENOMIC DNA]</scope>
    <source>
        <strain evidence="2">RS831</strain>
        <tissue evidence="2">Whole body</tissue>
    </source>
</reference>
<dbReference type="Gene3D" id="1.10.10.60">
    <property type="entry name" value="Homeodomain-like"/>
    <property type="match status" value="1"/>
</dbReference>